<proteinExistence type="predicted"/>
<protein>
    <submittedName>
        <fullName evidence="1">Large terminase</fullName>
    </submittedName>
</protein>
<organism evidence="1">
    <name type="scientific">Podoviridae sp. ctlMy11</name>
    <dbReference type="NCBI Taxonomy" id="2827746"/>
    <lineage>
        <taxon>Viruses</taxon>
        <taxon>Duplodnaviria</taxon>
        <taxon>Heunggongvirae</taxon>
        <taxon>Uroviricota</taxon>
        <taxon>Caudoviricetes</taxon>
    </lineage>
</organism>
<dbReference type="EMBL" id="BK032800">
    <property type="protein sequence ID" value="DAF60946.1"/>
    <property type="molecule type" value="Genomic_DNA"/>
</dbReference>
<evidence type="ECO:0000313" key="1">
    <source>
        <dbReference type="EMBL" id="DAF60946.1"/>
    </source>
</evidence>
<dbReference type="Gene3D" id="3.30.420.240">
    <property type="match status" value="1"/>
</dbReference>
<dbReference type="Gene3D" id="3.40.50.300">
    <property type="entry name" value="P-loop containing nucleotide triphosphate hydrolases"/>
    <property type="match status" value="1"/>
</dbReference>
<accession>A0A8S5TDV8</accession>
<reference evidence="1" key="1">
    <citation type="journal article" date="2021" name="Proc. Natl. Acad. Sci. U.S.A.">
        <title>A Catalog of Tens of Thousands of Viruses from Human Metagenomes Reveals Hidden Associations with Chronic Diseases.</title>
        <authorList>
            <person name="Tisza M.J."/>
            <person name="Buck C.B."/>
        </authorList>
    </citation>
    <scope>NUCLEOTIDE SEQUENCE</scope>
    <source>
        <strain evidence="1">CtlMy11</strain>
    </source>
</reference>
<sequence length="504" mass="57564">MDNEKSANQNYELNLQKLAVRFSNDPLAFVRHAFPWGEGILEKYDGPDTWQEKILGDIRDRLQNGETRYQAIQIAVASGHGIGKTALVAWVILWAICTYPDTKGVITAETGRQLLTKTWSELHKWHSVCIFKDWFEVAAESIYSLQKGHKYTWRIDAIPWNESNTDAFQGLHNQGKRILVLFDEASVIAEKIYEVTKGALTDKDTQIIWCIFGNPTRPEGAFFDAFHKQRHRWLHYNIDSRTVKITNKELLQQYVDDYGEDSDFVKVRVRGVFPSTSAKQFITREDVDAAVNRPVGVMNYAATVAVLGVDVAREGDDRSVIATKIGRDCTMPLKIFRGLTGPQLGEQVILYARELQKLGIPRIYINIDYTGVGASPYDYMVDKVPHIHKVIAANRSSNTERWANKRAEMWDRMRDFIRDNGCLPNSPELADDLCIPEKLLDRKGRLLLESKESMKKRGMNSPDTADALALCFAVPIQEYLDGPANMPRLTERRKRHIRNPYKSL</sequence>
<dbReference type="InterPro" id="IPR027417">
    <property type="entry name" value="P-loop_NTPase"/>
</dbReference>
<name>A0A8S5TDV8_9CAUD</name>